<feature type="region of interest" description="Disordered" evidence="4">
    <location>
        <begin position="170"/>
        <end position="194"/>
    </location>
</feature>
<keyword evidence="3" id="KW-0051">Antiviral defense</keyword>
<dbReference type="CDD" id="cd09641">
    <property type="entry name" value="Cas3''_I"/>
    <property type="match status" value="1"/>
</dbReference>
<protein>
    <recommendedName>
        <fullName evidence="5">HD Cas3-type domain-containing protein</fullName>
    </recommendedName>
</protein>
<evidence type="ECO:0000256" key="4">
    <source>
        <dbReference type="SAM" id="MobiDB-lite"/>
    </source>
</evidence>
<comment type="caution">
    <text evidence="6">The sequence shown here is derived from an EMBL/GenBank/DDBJ whole genome shotgun (WGS) entry which is preliminary data.</text>
</comment>
<reference evidence="7" key="1">
    <citation type="journal article" date="2019" name="Int. J. Syst. Evol. Microbiol.">
        <title>The Global Catalogue of Microorganisms (GCM) 10K type strain sequencing project: providing services to taxonomists for standard genome sequencing and annotation.</title>
        <authorList>
            <consortium name="The Broad Institute Genomics Platform"/>
            <consortium name="The Broad Institute Genome Sequencing Center for Infectious Disease"/>
            <person name="Wu L."/>
            <person name="Ma J."/>
        </authorList>
    </citation>
    <scope>NUCLEOTIDE SEQUENCE [LARGE SCALE GENOMIC DNA]</scope>
    <source>
        <strain evidence="7">JCM 9687</strain>
    </source>
</reference>
<name>A0ABP6RR16_9PSEU</name>
<gene>
    <name evidence="6" type="ORF">GCM10020366_27600</name>
</gene>
<organism evidence="6 7">
    <name type="scientific">Saccharopolyspora gregorii</name>
    <dbReference type="NCBI Taxonomy" id="33914"/>
    <lineage>
        <taxon>Bacteria</taxon>
        <taxon>Bacillati</taxon>
        <taxon>Actinomycetota</taxon>
        <taxon>Actinomycetes</taxon>
        <taxon>Pseudonocardiales</taxon>
        <taxon>Pseudonocardiaceae</taxon>
        <taxon>Saccharopolyspora</taxon>
    </lineage>
</organism>
<evidence type="ECO:0000256" key="1">
    <source>
        <dbReference type="ARBA" id="ARBA00022723"/>
    </source>
</evidence>
<dbReference type="Gene3D" id="1.10.3210.30">
    <property type="match status" value="1"/>
</dbReference>
<evidence type="ECO:0000256" key="2">
    <source>
        <dbReference type="ARBA" id="ARBA00022801"/>
    </source>
</evidence>
<dbReference type="Pfam" id="PF18019">
    <property type="entry name" value="Cas3_HD"/>
    <property type="match status" value="1"/>
</dbReference>
<dbReference type="Proteomes" id="UP001500483">
    <property type="component" value="Unassembled WGS sequence"/>
</dbReference>
<dbReference type="EMBL" id="BAAAYK010000038">
    <property type="protein sequence ID" value="GAA3357857.1"/>
    <property type="molecule type" value="Genomic_DNA"/>
</dbReference>
<dbReference type="InterPro" id="IPR038257">
    <property type="entry name" value="CRISPR-assoc_Cas3_HD_sf"/>
</dbReference>
<evidence type="ECO:0000259" key="5">
    <source>
        <dbReference type="Pfam" id="PF18019"/>
    </source>
</evidence>
<evidence type="ECO:0000313" key="7">
    <source>
        <dbReference type="Proteomes" id="UP001500483"/>
    </source>
</evidence>
<dbReference type="InterPro" id="IPR006483">
    <property type="entry name" value="CRISPR-assoc_Cas3_HD"/>
</dbReference>
<evidence type="ECO:0000256" key="3">
    <source>
        <dbReference type="ARBA" id="ARBA00023118"/>
    </source>
</evidence>
<keyword evidence="7" id="KW-1185">Reference proteome</keyword>
<dbReference type="NCBIfam" id="TIGR01596">
    <property type="entry name" value="cas3_HD"/>
    <property type="match status" value="1"/>
</dbReference>
<proteinExistence type="predicted"/>
<feature type="domain" description="HD Cas3-type" evidence="5">
    <location>
        <begin position="11"/>
        <end position="149"/>
    </location>
</feature>
<keyword evidence="1" id="KW-0479">Metal-binding</keyword>
<keyword evidence="2" id="KW-0378">Hydrolase</keyword>
<sequence>MADPVVDLRLWGKERGLGRARYPVVCHGLDAAAAMRALWRDFVSAGLGRRLAAELGLSESETCSVLEFWTALHDIGKISPSFALQLPMPPEFPADAAEVRIRHDQATNLWLPTGLGVLGYPSRSARSVGRLVAQLLGGHHGRFHSVEGARPFASSPDVRGLAMRAKWKPSVGPVSRRDPASAGNQCNVRPGRTDRTSRCGSAVSGFAVASGFSSAALVRA</sequence>
<accession>A0ABP6RR16</accession>
<evidence type="ECO:0000313" key="6">
    <source>
        <dbReference type="EMBL" id="GAA3357857.1"/>
    </source>
</evidence>